<evidence type="ECO:0000313" key="4">
    <source>
        <dbReference type="EMBL" id="EDM74339.1"/>
    </source>
</evidence>
<keyword evidence="5" id="KW-1185">Reference proteome</keyword>
<proteinExistence type="predicted"/>
<dbReference type="EMBL" id="ABCS01000136">
    <property type="protein sequence ID" value="EDM74339.1"/>
    <property type="molecule type" value="Genomic_DNA"/>
</dbReference>
<comment type="caution">
    <text evidence="4">The sequence shown here is derived from an EMBL/GenBank/DDBJ whole genome shotgun (WGS) entry which is preliminary data.</text>
</comment>
<evidence type="ECO:0000256" key="2">
    <source>
        <dbReference type="SAM" id="SignalP"/>
    </source>
</evidence>
<accession>A6GIH6</accession>
<dbReference type="Proteomes" id="UP000005801">
    <property type="component" value="Unassembled WGS sequence"/>
</dbReference>
<dbReference type="STRING" id="391625.PPSIR1_11948"/>
<dbReference type="InterPro" id="IPR056509">
    <property type="entry name" value="Imm33-like"/>
</dbReference>
<organism evidence="4 5">
    <name type="scientific">Plesiocystis pacifica SIR-1</name>
    <dbReference type="NCBI Taxonomy" id="391625"/>
    <lineage>
        <taxon>Bacteria</taxon>
        <taxon>Pseudomonadati</taxon>
        <taxon>Myxococcota</taxon>
        <taxon>Polyangia</taxon>
        <taxon>Nannocystales</taxon>
        <taxon>Nannocystaceae</taxon>
        <taxon>Plesiocystis</taxon>
    </lineage>
</organism>
<gene>
    <name evidence="4" type="ORF">PPSIR1_11948</name>
</gene>
<dbReference type="eggNOG" id="ENOG503247D">
    <property type="taxonomic scope" value="Bacteria"/>
</dbReference>
<evidence type="ECO:0000256" key="1">
    <source>
        <dbReference type="SAM" id="MobiDB-lite"/>
    </source>
</evidence>
<keyword evidence="2" id="KW-0732">Signal</keyword>
<evidence type="ECO:0000259" key="3">
    <source>
        <dbReference type="Pfam" id="PF24719"/>
    </source>
</evidence>
<dbReference type="RefSeq" id="WP_006976512.1">
    <property type="nucleotide sequence ID" value="NZ_ABCS01000136.1"/>
</dbReference>
<feature type="signal peptide" evidence="2">
    <location>
        <begin position="1"/>
        <end position="25"/>
    </location>
</feature>
<evidence type="ECO:0000313" key="5">
    <source>
        <dbReference type="Proteomes" id="UP000005801"/>
    </source>
</evidence>
<dbReference type="Pfam" id="PF24719">
    <property type="entry name" value="Imm33-like"/>
    <property type="match status" value="1"/>
</dbReference>
<reference evidence="4 5" key="1">
    <citation type="submission" date="2007-06" db="EMBL/GenBank/DDBJ databases">
        <authorList>
            <person name="Shimkets L."/>
            <person name="Ferriera S."/>
            <person name="Johnson J."/>
            <person name="Kravitz S."/>
            <person name="Beeson K."/>
            <person name="Sutton G."/>
            <person name="Rogers Y.-H."/>
            <person name="Friedman R."/>
            <person name="Frazier M."/>
            <person name="Venter J.C."/>
        </authorList>
    </citation>
    <scope>NUCLEOTIDE SEQUENCE [LARGE SCALE GENOMIC DNA]</scope>
    <source>
        <strain evidence="4 5">SIR-1</strain>
    </source>
</reference>
<feature type="region of interest" description="Disordered" evidence="1">
    <location>
        <begin position="32"/>
        <end position="53"/>
    </location>
</feature>
<protein>
    <recommendedName>
        <fullName evidence="3">Imm33-like domain-containing protein</fullName>
    </recommendedName>
</protein>
<sequence length="316" mass="33070">MPKPSGLRLTAALSALILVPALSLGCQPKPTETVHADAEVEGEGGAEPAEGPAGATRYVLPYGEGQVVAYADAHLEGEVQRLFLLLEDLRAEQVEISTRTRLPIGWTTLSFEAPVAEGPESALGTSTLVVREPDYDGEPEDATRADISVSLATLARQRGVLERVGVAGEAINFDQHVMAIQGALDIEEVLLLRVVSPGGRLTGWRLAPTAGISEEDELESLPVYAILQARPALLDAMLLPSGYMAYYSGDQLTTVLDGEDRVVWDWRAEGSDAAGDGLGAPVAGSGSTEEVAPGTPGRPGSGEGSDSLLPPLTPNE</sequence>
<name>A6GIH6_9BACT</name>
<dbReference type="OrthoDB" id="2838760at2"/>
<feature type="chain" id="PRO_5002697898" description="Imm33-like domain-containing protein" evidence="2">
    <location>
        <begin position="26"/>
        <end position="316"/>
    </location>
</feature>
<feature type="domain" description="Imm33-like" evidence="3">
    <location>
        <begin position="157"/>
        <end position="255"/>
    </location>
</feature>
<dbReference type="PROSITE" id="PS51257">
    <property type="entry name" value="PROKAR_LIPOPROTEIN"/>
    <property type="match status" value="1"/>
</dbReference>
<dbReference type="AlphaFoldDB" id="A6GIH6"/>
<feature type="region of interest" description="Disordered" evidence="1">
    <location>
        <begin position="271"/>
        <end position="316"/>
    </location>
</feature>